<evidence type="ECO:0000256" key="2">
    <source>
        <dbReference type="ARBA" id="ARBA00022679"/>
    </source>
</evidence>
<dbReference type="InterPro" id="IPR029063">
    <property type="entry name" value="SAM-dependent_MTases_sf"/>
</dbReference>
<evidence type="ECO:0000313" key="4">
    <source>
        <dbReference type="EMBL" id="MDX8476562.1"/>
    </source>
</evidence>
<protein>
    <submittedName>
        <fullName evidence="4">Class I SAM-dependent methyltransferase</fullName>
        <ecNumber evidence="4">2.1.1.-</ecNumber>
    </submittedName>
</protein>
<name>A0ABU4XP78_9HYPH</name>
<reference evidence="4 5" key="1">
    <citation type="submission" date="2023-08" db="EMBL/GenBank/DDBJ databases">
        <title>Implementing the SeqCode for naming new Mesorhizobium species isolated from Vachellia karroo root nodules.</title>
        <authorList>
            <person name="Van Lill M."/>
        </authorList>
    </citation>
    <scope>NUCLEOTIDE SEQUENCE [LARGE SCALE GENOMIC DNA]</scope>
    <source>
        <strain evidence="4 5">VK23A</strain>
    </source>
</reference>
<gene>
    <name evidence="4" type="ORF">RFM27_31330</name>
</gene>
<comment type="caution">
    <text evidence="4">The sequence shown here is derived from an EMBL/GenBank/DDBJ whole genome shotgun (WGS) entry which is preliminary data.</text>
</comment>
<accession>A0ABU4XP78</accession>
<keyword evidence="5" id="KW-1185">Reference proteome</keyword>
<proteinExistence type="predicted"/>
<dbReference type="GO" id="GO:0008168">
    <property type="term" value="F:methyltransferase activity"/>
    <property type="evidence" value="ECO:0007669"/>
    <property type="project" value="UniProtKB-KW"/>
</dbReference>
<organism evidence="4 5">
    <name type="scientific">Mesorhizobium dulcispinae</name>
    <dbReference type="NCBI Taxonomy" id="3072316"/>
    <lineage>
        <taxon>Bacteria</taxon>
        <taxon>Pseudomonadati</taxon>
        <taxon>Pseudomonadota</taxon>
        <taxon>Alphaproteobacteria</taxon>
        <taxon>Hyphomicrobiales</taxon>
        <taxon>Phyllobacteriaceae</taxon>
        <taxon>Mesorhizobium</taxon>
    </lineage>
</organism>
<dbReference type="CDD" id="cd02440">
    <property type="entry name" value="AdoMet_MTases"/>
    <property type="match status" value="1"/>
</dbReference>
<keyword evidence="2 4" id="KW-0808">Transferase</keyword>
<dbReference type="GO" id="GO:0032259">
    <property type="term" value="P:methylation"/>
    <property type="evidence" value="ECO:0007669"/>
    <property type="project" value="UniProtKB-KW"/>
</dbReference>
<dbReference type="SUPFAM" id="SSF53335">
    <property type="entry name" value="S-adenosyl-L-methionine-dependent methyltransferases"/>
    <property type="match status" value="1"/>
</dbReference>
<evidence type="ECO:0000256" key="1">
    <source>
        <dbReference type="ARBA" id="ARBA00022603"/>
    </source>
</evidence>
<feature type="domain" description="Methyltransferase" evidence="3">
    <location>
        <begin position="49"/>
        <end position="142"/>
    </location>
</feature>
<dbReference type="EMBL" id="JAVIIZ010000036">
    <property type="protein sequence ID" value="MDX8476562.1"/>
    <property type="molecule type" value="Genomic_DNA"/>
</dbReference>
<dbReference type="Gene3D" id="3.40.50.150">
    <property type="entry name" value="Vaccinia Virus protein VP39"/>
    <property type="match status" value="1"/>
</dbReference>
<dbReference type="Proteomes" id="UP001271780">
    <property type="component" value="Unassembled WGS sequence"/>
</dbReference>
<evidence type="ECO:0000313" key="5">
    <source>
        <dbReference type="Proteomes" id="UP001271780"/>
    </source>
</evidence>
<evidence type="ECO:0000259" key="3">
    <source>
        <dbReference type="Pfam" id="PF13649"/>
    </source>
</evidence>
<sequence length="273" mass="30448">MSQVTSNQENRPWDDFNGLGRYYQFRPEYPVQIAEELRSMVKGSTGGQIIEVGAGTGLFSRTLATAFGPDFRVLALEPNDDMRRHAELATPAGLSINYANGIAEHLSVDDSSIQLLVAASAVHRFNRPLFYHEARRVLATDGVLAFVQYEPDDKGSSFADGFLSIVETALPNYKRRRSSRPGGGYFDLDLTAELKAERAFKDIERHAFVFAETIDWDMFSQRALSFTIVQKAIASKGEDTMASDLRQLFADHQTPQGRVEMPFEAEVITARLA</sequence>
<dbReference type="PANTHER" id="PTHR44942">
    <property type="entry name" value="METHYLTRANSF_11 DOMAIN-CONTAINING PROTEIN"/>
    <property type="match status" value="1"/>
</dbReference>
<dbReference type="PANTHER" id="PTHR44942:SF4">
    <property type="entry name" value="METHYLTRANSFERASE TYPE 11 DOMAIN-CONTAINING PROTEIN"/>
    <property type="match status" value="1"/>
</dbReference>
<dbReference type="EC" id="2.1.1.-" evidence="4"/>
<dbReference type="InterPro" id="IPR041698">
    <property type="entry name" value="Methyltransf_25"/>
</dbReference>
<dbReference type="RefSeq" id="WP_320318996.1">
    <property type="nucleotide sequence ID" value="NZ_JAVIIX010000034.1"/>
</dbReference>
<keyword evidence="1 4" id="KW-0489">Methyltransferase</keyword>
<dbReference type="InterPro" id="IPR051052">
    <property type="entry name" value="Diverse_substrate_MTase"/>
</dbReference>
<dbReference type="Pfam" id="PF13649">
    <property type="entry name" value="Methyltransf_25"/>
    <property type="match status" value="1"/>
</dbReference>